<keyword evidence="10" id="KW-1185">Reference proteome</keyword>
<evidence type="ECO:0000256" key="6">
    <source>
        <dbReference type="SAM" id="SignalP"/>
    </source>
</evidence>
<dbReference type="InterPro" id="IPR011583">
    <property type="entry name" value="Chitinase_II/V-like_cat"/>
</dbReference>
<feature type="compositionally biased region" description="Acidic residues" evidence="5">
    <location>
        <begin position="846"/>
        <end position="856"/>
    </location>
</feature>
<feature type="domain" description="Chitin-binding type-1" evidence="7">
    <location>
        <begin position="105"/>
        <end position="156"/>
    </location>
</feature>
<feature type="signal peptide" evidence="6">
    <location>
        <begin position="1"/>
        <end position="16"/>
    </location>
</feature>
<dbReference type="PANTHER" id="PTHR11177">
    <property type="entry name" value="CHITINASE"/>
    <property type="match status" value="1"/>
</dbReference>
<dbReference type="InterPro" id="IPR001002">
    <property type="entry name" value="Chitin-bd_1"/>
</dbReference>
<dbReference type="Pfam" id="PF00187">
    <property type="entry name" value="Chitin_bind_1"/>
    <property type="match status" value="1"/>
</dbReference>
<dbReference type="OrthoDB" id="73875at2759"/>
<dbReference type="SUPFAM" id="SSF51445">
    <property type="entry name" value="(Trans)glycosidases"/>
    <property type="match status" value="1"/>
</dbReference>
<organism evidence="9 10">
    <name type="scientific">Sporormia fimetaria CBS 119925</name>
    <dbReference type="NCBI Taxonomy" id="1340428"/>
    <lineage>
        <taxon>Eukaryota</taxon>
        <taxon>Fungi</taxon>
        <taxon>Dikarya</taxon>
        <taxon>Ascomycota</taxon>
        <taxon>Pezizomycotina</taxon>
        <taxon>Dothideomycetes</taxon>
        <taxon>Pleosporomycetidae</taxon>
        <taxon>Pleosporales</taxon>
        <taxon>Sporormiaceae</taxon>
        <taxon>Sporormia</taxon>
    </lineage>
</organism>
<feature type="domain" description="GH18" evidence="8">
    <location>
        <begin position="172"/>
        <end position="520"/>
    </location>
</feature>
<feature type="compositionally biased region" description="Basic and acidic residues" evidence="5">
    <location>
        <begin position="519"/>
        <end position="534"/>
    </location>
</feature>
<dbReference type="GO" id="GO:0008843">
    <property type="term" value="F:endochitinase activity"/>
    <property type="evidence" value="ECO:0007669"/>
    <property type="project" value="UniProtKB-EC"/>
</dbReference>
<feature type="disulfide bond" evidence="4">
    <location>
        <begin position="119"/>
        <end position="131"/>
    </location>
</feature>
<feature type="region of interest" description="Disordered" evidence="5">
    <location>
        <begin position="515"/>
        <end position="534"/>
    </location>
</feature>
<dbReference type="Proteomes" id="UP000799440">
    <property type="component" value="Unassembled WGS sequence"/>
</dbReference>
<dbReference type="InterPro" id="IPR018371">
    <property type="entry name" value="Chitin-binding_1_CS"/>
</dbReference>
<dbReference type="PROSITE" id="PS50941">
    <property type="entry name" value="CHIT_BIND_I_2"/>
    <property type="match status" value="2"/>
</dbReference>
<evidence type="ECO:0000256" key="5">
    <source>
        <dbReference type="SAM" id="MobiDB-lite"/>
    </source>
</evidence>
<dbReference type="InterPro" id="IPR029070">
    <property type="entry name" value="Chitinase_insertion_sf"/>
</dbReference>
<dbReference type="SMART" id="SM00270">
    <property type="entry name" value="ChtBD1"/>
    <property type="match status" value="2"/>
</dbReference>
<dbReference type="Gene3D" id="3.30.60.10">
    <property type="entry name" value="Endochitinase-like"/>
    <property type="match status" value="1"/>
</dbReference>
<feature type="compositionally biased region" description="Low complexity" evidence="5">
    <location>
        <begin position="877"/>
        <end position="886"/>
    </location>
</feature>
<accession>A0A6A6VMZ0</accession>
<feature type="compositionally biased region" description="Basic and acidic residues" evidence="5">
    <location>
        <begin position="820"/>
        <end position="845"/>
    </location>
</feature>
<feature type="compositionally biased region" description="Basic and acidic residues" evidence="5">
    <location>
        <begin position="857"/>
        <end position="866"/>
    </location>
</feature>
<keyword evidence="4" id="KW-1015">Disulfide bond</keyword>
<evidence type="ECO:0000256" key="3">
    <source>
        <dbReference type="ARBA" id="ARBA00022669"/>
    </source>
</evidence>
<dbReference type="SMART" id="SM00636">
    <property type="entry name" value="Glyco_18"/>
    <property type="match status" value="1"/>
</dbReference>
<keyword evidence="3 4" id="KW-0147">Chitin-binding</keyword>
<keyword evidence="6" id="KW-0732">Signal</keyword>
<dbReference type="CDD" id="cd00035">
    <property type="entry name" value="ChtBD1"/>
    <property type="match status" value="1"/>
</dbReference>
<feature type="disulfide bond" evidence="4">
    <location>
        <begin position="74"/>
        <end position="86"/>
    </location>
</feature>
<dbReference type="InterPro" id="IPR036861">
    <property type="entry name" value="Endochitinase-like_sf"/>
</dbReference>
<evidence type="ECO:0000313" key="9">
    <source>
        <dbReference type="EMBL" id="KAF2751189.1"/>
    </source>
</evidence>
<feature type="compositionally biased region" description="Acidic residues" evidence="5">
    <location>
        <begin position="807"/>
        <end position="819"/>
    </location>
</feature>
<dbReference type="InterPro" id="IPR001223">
    <property type="entry name" value="Glyco_hydro18_cat"/>
</dbReference>
<sequence length="1179" mass="127575">MRHIIPLLLLVSGTVGLKRPEPVKDMSHAELFPILDVGAAHIWAAENGTAGTLPNFANTLFAGEDKPCGPGRPCADKACCNTNGYCGYKKEFCDKARCISNCEAKAQCGANSPGGNVKCDLNLCCSDYGYCGIEDHYCDANHKTSPCQKGFGGCEVRKAPQCGEDSNTATGGRRVGYYASWNTRSRQCNRFWPKHIDTESYTHLIFAFASINPGSFEVTPADPQDINLYKQFTELKTPTLQTWLGVGGWTFSDSNTDTRYTWTMMAENEKDRATFIKSTIKFMRQYGFQGIDLDWEYPSAPDRNGRLMDKENYVALVREMRKAYGKEFGISVAIPASFPYMKGFDLEGMQEYVDSFNLMTYDLHGVWDANFEGLGPYMFPHTSLADMQKSLIPLWFSRVDTKKVNFGLARYGRGYTVKNRGCNWVGCEFSGPSTAGKCTDTQGSLSNEEIRHLINDKELKVEYDQEHQVKVIKWDDQWISYDDFETFEQKKKFANDMCMGGIMVWTVDYVGRGSGSRPNLDRDPTGENNTRQHFDSDVHPHQELWALPSPTVECVPPCTLILPPVRLPTPTTIEWPPLVTTLMSIQGGQTGTSKKTKATLVGGTVSQTTYDVLTVEGATIATITTTFRIPPFVTDRINFHPVSVEPTDEARAVFEPVPSIMPPSMTIALPPCVRTFPPEPLKMPGAIPTTPTPTTPLWFLCGTTWRPWVIQPQPTIAVPLPTKPGDLPPQQGQCSSITSFKDMPDGCKKPIWPTAVTFHPFPPKETCDRPHLCGVKDCTLFGCGCGPENLPSGPGCNTGCKNGDCAPNDDESDSDSPSEDDVKKKKDKNKDDRKVKGEGKNKNKDEEDSDYSSDSDEGMKDDDGHNPKPTPTPKPKPSITSSGSKTASKTGGGGGKGGGGGGGGCGIGGCGGGGGCGIHGCGGGCRPGSCGGGCGIQGCGGDCVGGNCGGCPASECGGEGCKGTECDKPTGYPSGGRPGKPECDDKQKQTVTNYWISCTKFDQTSSSCKTTKSAVRSGCGITATKTTTKKGPACSRVPLNLDDDQGDNGEGLDTAPTKTSSKSVFVIPTWMPRKCDNCGCCLDFYYHCKSEAGECKDDGRDSQACIDACLKYMCRNDDSPPECHYGERCGNDIDMCPAPGKKREIGGDELDEADARLRAWEVSRSLPASNIAITTPTAG</sequence>
<dbReference type="EMBL" id="MU006562">
    <property type="protein sequence ID" value="KAF2751189.1"/>
    <property type="molecule type" value="Genomic_DNA"/>
</dbReference>
<dbReference type="AlphaFoldDB" id="A0A6A6VMZ0"/>
<feature type="disulfide bond" evidence="4">
    <location>
        <begin position="98"/>
        <end position="102"/>
    </location>
</feature>
<evidence type="ECO:0000259" key="7">
    <source>
        <dbReference type="PROSITE" id="PS50941"/>
    </source>
</evidence>
<proteinExistence type="inferred from homology"/>
<dbReference type="SUPFAM" id="SSF57016">
    <property type="entry name" value="Plant lectins/antimicrobial peptides"/>
    <property type="match status" value="1"/>
</dbReference>
<feature type="region of interest" description="Disordered" evidence="5">
    <location>
        <begin position="806"/>
        <end position="895"/>
    </location>
</feature>
<feature type="chain" id="PRO_5025485994" description="chitinase" evidence="6">
    <location>
        <begin position="17"/>
        <end position="1179"/>
    </location>
</feature>
<protein>
    <recommendedName>
        <fullName evidence="2">chitinase</fullName>
        <ecNumber evidence="2">3.2.1.14</ecNumber>
    </recommendedName>
</protein>
<keyword evidence="9" id="KW-0378">Hydrolase</keyword>
<evidence type="ECO:0000259" key="8">
    <source>
        <dbReference type="PROSITE" id="PS51910"/>
    </source>
</evidence>
<name>A0A6A6VMZ0_9PLEO</name>
<dbReference type="EC" id="3.2.1.14" evidence="2"/>
<comment type="similarity">
    <text evidence="1">Belongs to the glycosyl hydrolase 18 family. Chitinase class V subfamily.</text>
</comment>
<reference evidence="9" key="1">
    <citation type="journal article" date="2020" name="Stud. Mycol.">
        <title>101 Dothideomycetes genomes: a test case for predicting lifestyles and emergence of pathogens.</title>
        <authorList>
            <person name="Haridas S."/>
            <person name="Albert R."/>
            <person name="Binder M."/>
            <person name="Bloem J."/>
            <person name="Labutti K."/>
            <person name="Salamov A."/>
            <person name="Andreopoulos B."/>
            <person name="Baker S."/>
            <person name="Barry K."/>
            <person name="Bills G."/>
            <person name="Bluhm B."/>
            <person name="Cannon C."/>
            <person name="Castanera R."/>
            <person name="Culley D."/>
            <person name="Daum C."/>
            <person name="Ezra D."/>
            <person name="Gonzalez J."/>
            <person name="Henrissat B."/>
            <person name="Kuo A."/>
            <person name="Liang C."/>
            <person name="Lipzen A."/>
            <person name="Lutzoni F."/>
            <person name="Magnuson J."/>
            <person name="Mondo S."/>
            <person name="Nolan M."/>
            <person name="Ohm R."/>
            <person name="Pangilinan J."/>
            <person name="Park H.-J."/>
            <person name="Ramirez L."/>
            <person name="Alfaro M."/>
            <person name="Sun H."/>
            <person name="Tritt A."/>
            <person name="Yoshinaga Y."/>
            <person name="Zwiers L.-H."/>
            <person name="Turgeon B."/>
            <person name="Goodwin S."/>
            <person name="Spatafora J."/>
            <person name="Crous P."/>
            <person name="Grigoriev I."/>
        </authorList>
    </citation>
    <scope>NUCLEOTIDE SEQUENCE</scope>
    <source>
        <strain evidence="9">CBS 119925</strain>
    </source>
</reference>
<evidence type="ECO:0000256" key="4">
    <source>
        <dbReference type="PROSITE-ProRule" id="PRU00261"/>
    </source>
</evidence>
<dbReference type="Gene3D" id="3.20.20.80">
    <property type="entry name" value="Glycosidases"/>
    <property type="match status" value="1"/>
</dbReference>
<evidence type="ECO:0000256" key="1">
    <source>
        <dbReference type="ARBA" id="ARBA00008682"/>
    </source>
</evidence>
<dbReference type="GO" id="GO:0005975">
    <property type="term" value="P:carbohydrate metabolic process"/>
    <property type="evidence" value="ECO:0007669"/>
    <property type="project" value="InterPro"/>
</dbReference>
<evidence type="ECO:0000313" key="10">
    <source>
        <dbReference type="Proteomes" id="UP000799440"/>
    </source>
</evidence>
<feature type="disulfide bond" evidence="4">
    <location>
        <begin position="124"/>
        <end position="138"/>
    </location>
</feature>
<feature type="domain" description="Chitin-binding type-1" evidence="7">
    <location>
        <begin position="65"/>
        <end position="104"/>
    </location>
</feature>
<comment type="caution">
    <text evidence="4">Lacks conserved residue(s) required for the propagation of feature annotation.</text>
</comment>
<dbReference type="PROSITE" id="PS51910">
    <property type="entry name" value="GH18_2"/>
    <property type="match status" value="1"/>
</dbReference>
<dbReference type="PANTHER" id="PTHR11177:SF333">
    <property type="entry name" value="CHITINASE"/>
    <property type="match status" value="1"/>
</dbReference>
<dbReference type="InterPro" id="IPR050314">
    <property type="entry name" value="Glycosyl_Hydrlase_18"/>
</dbReference>
<gene>
    <name evidence="9" type="ORF">M011DRAFT_455239</name>
</gene>
<dbReference type="PROSITE" id="PS00026">
    <property type="entry name" value="CHIT_BIND_I_1"/>
    <property type="match status" value="1"/>
</dbReference>
<dbReference type="GO" id="GO:0008061">
    <property type="term" value="F:chitin binding"/>
    <property type="evidence" value="ECO:0007669"/>
    <property type="project" value="UniProtKB-UniRule"/>
</dbReference>
<dbReference type="Pfam" id="PF00704">
    <property type="entry name" value="Glyco_hydro_18"/>
    <property type="match status" value="1"/>
</dbReference>
<dbReference type="InterPro" id="IPR017853">
    <property type="entry name" value="GH"/>
</dbReference>
<dbReference type="Gene3D" id="3.10.50.10">
    <property type="match status" value="1"/>
</dbReference>
<dbReference type="SUPFAM" id="SSF54556">
    <property type="entry name" value="Chitinase insertion domain"/>
    <property type="match status" value="1"/>
</dbReference>
<feature type="disulfide bond" evidence="4">
    <location>
        <begin position="79"/>
        <end position="93"/>
    </location>
</feature>
<evidence type="ECO:0000256" key="2">
    <source>
        <dbReference type="ARBA" id="ARBA00012729"/>
    </source>
</evidence>